<dbReference type="EC" id="3.6.5.2" evidence="3"/>
<dbReference type="InterPro" id="IPR005225">
    <property type="entry name" value="Small_GTP-bd"/>
</dbReference>
<evidence type="ECO:0000256" key="5">
    <source>
        <dbReference type="ARBA" id="ARBA00022481"/>
    </source>
</evidence>
<evidence type="ECO:0000256" key="9">
    <source>
        <dbReference type="ARBA" id="ARBA00023136"/>
    </source>
</evidence>
<keyword evidence="10" id="KW-0449">Lipoprotein</keyword>
<dbReference type="InterPro" id="IPR020849">
    <property type="entry name" value="Small_GTPase_Ras-type"/>
</dbReference>
<comment type="function">
    <text evidence="12">Ras proteins bind GDP/GTP and possess intrinsic GTPase activity.</text>
</comment>
<keyword evidence="14" id="KW-0175">Coiled coil</keyword>
<evidence type="ECO:0000256" key="2">
    <source>
        <dbReference type="ARBA" id="ARBA00008344"/>
    </source>
</evidence>
<dbReference type="GO" id="GO:0005886">
    <property type="term" value="C:plasma membrane"/>
    <property type="evidence" value="ECO:0007669"/>
    <property type="project" value="UniProtKB-SubCell"/>
</dbReference>
<dbReference type="VEuPathDB" id="AmoebaDB:ACA1_038190"/>
<comment type="catalytic activity">
    <reaction evidence="13">
        <text>GTP + H2O = GDP + phosphate + H(+)</text>
        <dbReference type="Rhea" id="RHEA:19669"/>
        <dbReference type="ChEBI" id="CHEBI:15377"/>
        <dbReference type="ChEBI" id="CHEBI:15378"/>
        <dbReference type="ChEBI" id="CHEBI:37565"/>
        <dbReference type="ChEBI" id="CHEBI:43474"/>
        <dbReference type="ChEBI" id="CHEBI:58189"/>
        <dbReference type="EC" id="3.6.5.2"/>
    </reaction>
</comment>
<dbReference type="GO" id="GO:0003925">
    <property type="term" value="F:G protein activity"/>
    <property type="evidence" value="ECO:0007669"/>
    <property type="project" value="UniProtKB-EC"/>
</dbReference>
<dbReference type="GO" id="GO:0007165">
    <property type="term" value="P:signal transduction"/>
    <property type="evidence" value="ECO:0007669"/>
    <property type="project" value="InterPro"/>
</dbReference>
<dbReference type="GO" id="GO:0005525">
    <property type="term" value="F:GTP binding"/>
    <property type="evidence" value="ECO:0007669"/>
    <property type="project" value="UniProtKB-KW"/>
</dbReference>
<dbReference type="FunFam" id="3.40.50.300:FF:000080">
    <property type="entry name" value="Ras-like GTPase Ras1"/>
    <property type="match status" value="1"/>
</dbReference>
<dbReference type="PRINTS" id="PR00449">
    <property type="entry name" value="RASTRNSFRMNG"/>
</dbReference>
<keyword evidence="17" id="KW-1185">Reference proteome</keyword>
<evidence type="ECO:0000256" key="3">
    <source>
        <dbReference type="ARBA" id="ARBA00011984"/>
    </source>
</evidence>
<comment type="subcellular location">
    <subcellularLocation>
        <location evidence="1">Cell membrane</location>
        <topology evidence="1">Lipid-anchor</topology>
        <orientation evidence="1">Cytoplasmic side</orientation>
    </subcellularLocation>
</comment>
<dbReference type="SUPFAM" id="SSF52540">
    <property type="entry name" value="P-loop containing nucleoside triphosphate hydrolases"/>
    <property type="match status" value="1"/>
</dbReference>
<dbReference type="SMART" id="SM00175">
    <property type="entry name" value="RAB"/>
    <property type="match status" value="1"/>
</dbReference>
<evidence type="ECO:0000256" key="13">
    <source>
        <dbReference type="ARBA" id="ARBA00048098"/>
    </source>
</evidence>
<reference evidence="16 17" key="1">
    <citation type="journal article" date="2013" name="Genome Biol.">
        <title>Genome of Acanthamoeba castellanii highlights extensive lateral gene transfer and early evolution of tyrosine kinase signaling.</title>
        <authorList>
            <person name="Clarke M."/>
            <person name="Lohan A.J."/>
            <person name="Liu B."/>
            <person name="Lagkouvardos I."/>
            <person name="Roy S."/>
            <person name="Zafar N."/>
            <person name="Bertelli C."/>
            <person name="Schilde C."/>
            <person name="Kianianmomeni A."/>
            <person name="Burglin T.R."/>
            <person name="Frech C."/>
            <person name="Turcotte B."/>
            <person name="Kopec K.O."/>
            <person name="Synnott J.M."/>
            <person name="Choo C."/>
            <person name="Paponov I."/>
            <person name="Finkler A."/>
            <person name="Soon Heng Tan C."/>
            <person name="Hutchins A.P."/>
            <person name="Weinmeier T."/>
            <person name="Rattei T."/>
            <person name="Chu J.S."/>
            <person name="Gimenez G."/>
            <person name="Irimia M."/>
            <person name="Rigden D.J."/>
            <person name="Fitzpatrick D.A."/>
            <person name="Lorenzo-Morales J."/>
            <person name="Bateman A."/>
            <person name="Chiu C.H."/>
            <person name="Tang P."/>
            <person name="Hegemann P."/>
            <person name="Fromm H."/>
            <person name="Raoult D."/>
            <person name="Greub G."/>
            <person name="Miranda-Saavedra D."/>
            <person name="Chen N."/>
            <person name="Nash P."/>
            <person name="Ginger M.L."/>
            <person name="Horn M."/>
            <person name="Schaap P."/>
            <person name="Caler L."/>
            <person name="Loftus B."/>
        </authorList>
    </citation>
    <scope>NUCLEOTIDE SEQUENCE [LARGE SCALE GENOMIC DNA]</scope>
    <source>
        <strain evidence="16 17">Neff</strain>
    </source>
</reference>
<dbReference type="Proteomes" id="UP000011083">
    <property type="component" value="Unassembled WGS sequence"/>
</dbReference>
<dbReference type="EMBL" id="KB008087">
    <property type="protein sequence ID" value="ELR13634.1"/>
    <property type="molecule type" value="Genomic_DNA"/>
</dbReference>
<evidence type="ECO:0000256" key="8">
    <source>
        <dbReference type="ARBA" id="ARBA00023134"/>
    </source>
</evidence>
<feature type="compositionally biased region" description="Basic and acidic residues" evidence="15">
    <location>
        <begin position="172"/>
        <end position="182"/>
    </location>
</feature>
<keyword evidence="7" id="KW-0378">Hydrolase</keyword>
<evidence type="ECO:0000256" key="1">
    <source>
        <dbReference type="ARBA" id="ARBA00004342"/>
    </source>
</evidence>
<dbReference type="PROSITE" id="PS51421">
    <property type="entry name" value="RAS"/>
    <property type="match status" value="1"/>
</dbReference>
<dbReference type="STRING" id="1257118.L8GLE5"/>
<evidence type="ECO:0000256" key="6">
    <source>
        <dbReference type="ARBA" id="ARBA00022741"/>
    </source>
</evidence>
<organism evidence="16 17">
    <name type="scientific">Acanthamoeba castellanii (strain ATCC 30010 / Neff)</name>
    <dbReference type="NCBI Taxonomy" id="1257118"/>
    <lineage>
        <taxon>Eukaryota</taxon>
        <taxon>Amoebozoa</taxon>
        <taxon>Discosea</taxon>
        <taxon>Longamoebia</taxon>
        <taxon>Centramoebida</taxon>
        <taxon>Acanthamoebidae</taxon>
        <taxon>Acanthamoeba</taxon>
    </lineage>
</organism>
<keyword evidence="6" id="KW-0547">Nucleotide-binding</keyword>
<dbReference type="SMART" id="SM00176">
    <property type="entry name" value="RAN"/>
    <property type="match status" value="1"/>
</dbReference>
<feature type="coiled-coil region" evidence="14">
    <location>
        <begin position="120"/>
        <end position="151"/>
    </location>
</feature>
<feature type="compositionally biased region" description="Basic residues" evidence="15">
    <location>
        <begin position="183"/>
        <end position="193"/>
    </location>
</feature>
<dbReference type="GeneID" id="14914158"/>
<evidence type="ECO:0000256" key="15">
    <source>
        <dbReference type="SAM" id="MobiDB-lite"/>
    </source>
</evidence>
<dbReference type="SMART" id="SM00173">
    <property type="entry name" value="RAS"/>
    <property type="match status" value="1"/>
</dbReference>
<sequence>MSHHVYRLVVVGVGGVGKSCLTIQFIADRFIEEYDPTLEDSYRKQITIDGSECILDIFDTAGQDDFSAIRDQYYRTGDGFLCVYSIILRSSYDEVKIFHSAIKRVKDSGSRIPFVLVGNKTDLEDERKVTKEEGEELAKQLNAQFMEASAKKKINVEEMFITLVREVMQARKEAGPPVEKSDKKKKKKNCSLV</sequence>
<dbReference type="InterPro" id="IPR001806">
    <property type="entry name" value="Small_GTPase"/>
</dbReference>
<dbReference type="Gene3D" id="3.40.50.300">
    <property type="entry name" value="P-loop containing nucleotide triphosphate hydrolases"/>
    <property type="match status" value="1"/>
</dbReference>
<evidence type="ECO:0000256" key="11">
    <source>
        <dbReference type="ARBA" id="ARBA00023289"/>
    </source>
</evidence>
<keyword evidence="11" id="KW-0636">Prenylation</keyword>
<dbReference type="InterPro" id="IPR027417">
    <property type="entry name" value="P-loop_NTPase"/>
</dbReference>
<comment type="similarity">
    <text evidence="2">Belongs to the small GTPase superfamily. Ras family.</text>
</comment>
<dbReference type="NCBIfam" id="TIGR00231">
    <property type="entry name" value="small_GTP"/>
    <property type="match status" value="1"/>
</dbReference>
<accession>L8GLE5</accession>
<dbReference type="Pfam" id="PF00071">
    <property type="entry name" value="Ras"/>
    <property type="match status" value="1"/>
</dbReference>
<feature type="region of interest" description="Disordered" evidence="15">
    <location>
        <begin position="172"/>
        <end position="193"/>
    </location>
</feature>
<evidence type="ECO:0000256" key="12">
    <source>
        <dbReference type="ARBA" id="ARBA00037188"/>
    </source>
</evidence>
<dbReference type="AlphaFoldDB" id="L8GLE5"/>
<keyword evidence="8" id="KW-0342">GTP-binding</keyword>
<dbReference type="CDD" id="cd00876">
    <property type="entry name" value="Ras"/>
    <property type="match status" value="1"/>
</dbReference>
<keyword evidence="9" id="KW-0472">Membrane</keyword>
<name>L8GLE5_ACACF</name>
<proteinExistence type="inferred from homology"/>
<dbReference type="PROSITE" id="PS51419">
    <property type="entry name" value="RAB"/>
    <property type="match status" value="1"/>
</dbReference>
<gene>
    <name evidence="16" type="ORF">ACA1_038190</name>
</gene>
<evidence type="ECO:0000256" key="14">
    <source>
        <dbReference type="SAM" id="Coils"/>
    </source>
</evidence>
<evidence type="ECO:0000313" key="17">
    <source>
        <dbReference type="Proteomes" id="UP000011083"/>
    </source>
</evidence>
<evidence type="ECO:0000256" key="7">
    <source>
        <dbReference type="ARBA" id="ARBA00022801"/>
    </source>
</evidence>
<evidence type="ECO:0000313" key="16">
    <source>
        <dbReference type="EMBL" id="ELR13634.1"/>
    </source>
</evidence>
<dbReference type="KEGG" id="acan:ACA1_038190"/>
<keyword evidence="4" id="KW-1003">Cell membrane</keyword>
<dbReference type="OMA" id="GCPCILL"/>
<dbReference type="PROSITE" id="PS51420">
    <property type="entry name" value="RHO"/>
    <property type="match status" value="1"/>
</dbReference>
<evidence type="ECO:0000256" key="4">
    <source>
        <dbReference type="ARBA" id="ARBA00022475"/>
    </source>
</evidence>
<protein>
    <recommendedName>
        <fullName evidence="3">small monomeric GTPase</fullName>
        <ecNumber evidence="3">3.6.5.2</ecNumber>
    </recommendedName>
</protein>
<keyword evidence="5" id="KW-0488">Methylation</keyword>
<dbReference type="RefSeq" id="XP_004335647.1">
    <property type="nucleotide sequence ID" value="XM_004335599.1"/>
</dbReference>
<dbReference type="SMART" id="SM00174">
    <property type="entry name" value="RHO"/>
    <property type="match status" value="1"/>
</dbReference>
<dbReference type="OrthoDB" id="5976022at2759"/>
<evidence type="ECO:0000256" key="10">
    <source>
        <dbReference type="ARBA" id="ARBA00023288"/>
    </source>
</evidence>
<dbReference type="PANTHER" id="PTHR24070">
    <property type="entry name" value="RAS, DI-RAS, AND RHEB FAMILY MEMBERS OF SMALL GTPASE SUPERFAMILY"/>
    <property type="match status" value="1"/>
</dbReference>